<dbReference type="EMBL" id="JABFCZ010000009">
    <property type="protein sequence ID" value="MBD1546502.1"/>
    <property type="molecule type" value="Genomic_DNA"/>
</dbReference>
<protein>
    <submittedName>
        <fullName evidence="9">L,D-transpeptidase family protein</fullName>
    </submittedName>
</protein>
<proteinExistence type="inferred from homology"/>
<evidence type="ECO:0000256" key="7">
    <source>
        <dbReference type="PROSITE-ProRule" id="PRU01373"/>
    </source>
</evidence>
<dbReference type="GO" id="GO:0071555">
    <property type="term" value="P:cell wall organization"/>
    <property type="evidence" value="ECO:0007669"/>
    <property type="project" value="UniProtKB-UniRule"/>
</dbReference>
<feature type="domain" description="L,D-TPase catalytic" evidence="8">
    <location>
        <begin position="2"/>
        <end position="175"/>
    </location>
</feature>
<name>A0A926S6H5_9HYPH</name>
<gene>
    <name evidence="9" type="ORF">HK439_09525</name>
</gene>
<dbReference type="Proteomes" id="UP000598467">
    <property type="component" value="Unassembled WGS sequence"/>
</dbReference>
<dbReference type="PANTHER" id="PTHR38589">
    <property type="entry name" value="BLR0621 PROTEIN"/>
    <property type="match status" value="1"/>
</dbReference>
<comment type="similarity">
    <text evidence="2">Belongs to the YkuD family.</text>
</comment>
<comment type="caution">
    <text evidence="9">The sequence shown here is derived from an EMBL/GenBank/DDBJ whole genome shotgun (WGS) entry which is preliminary data.</text>
</comment>
<feature type="active site" description="Proton donor/acceptor" evidence="7">
    <location>
        <position position="139"/>
    </location>
</feature>
<dbReference type="PROSITE" id="PS52029">
    <property type="entry name" value="LD_TPASE"/>
    <property type="match status" value="1"/>
</dbReference>
<dbReference type="Pfam" id="PF03734">
    <property type="entry name" value="YkuD"/>
    <property type="match status" value="1"/>
</dbReference>
<evidence type="ECO:0000256" key="4">
    <source>
        <dbReference type="ARBA" id="ARBA00022960"/>
    </source>
</evidence>
<evidence type="ECO:0000256" key="2">
    <source>
        <dbReference type="ARBA" id="ARBA00005992"/>
    </source>
</evidence>
<keyword evidence="6 7" id="KW-0961">Cell wall biogenesis/degradation</keyword>
<evidence type="ECO:0000313" key="10">
    <source>
        <dbReference type="Proteomes" id="UP000598467"/>
    </source>
</evidence>
<keyword evidence="5 7" id="KW-0573">Peptidoglycan synthesis</keyword>
<organism evidence="9 10">
    <name type="scientific">Roseibium aggregatum</name>
    <dbReference type="NCBI Taxonomy" id="187304"/>
    <lineage>
        <taxon>Bacteria</taxon>
        <taxon>Pseudomonadati</taxon>
        <taxon>Pseudomonadota</taxon>
        <taxon>Alphaproteobacteria</taxon>
        <taxon>Hyphomicrobiales</taxon>
        <taxon>Stappiaceae</taxon>
        <taxon>Roseibium</taxon>
    </lineage>
</organism>
<dbReference type="GO" id="GO:0008360">
    <property type="term" value="P:regulation of cell shape"/>
    <property type="evidence" value="ECO:0007669"/>
    <property type="project" value="UniProtKB-UniRule"/>
</dbReference>
<dbReference type="PANTHER" id="PTHR38589:SF1">
    <property type="entry name" value="BLR0621 PROTEIN"/>
    <property type="match status" value="1"/>
</dbReference>
<dbReference type="InterPro" id="IPR005490">
    <property type="entry name" value="LD_TPept_cat_dom"/>
</dbReference>
<evidence type="ECO:0000256" key="1">
    <source>
        <dbReference type="ARBA" id="ARBA00004752"/>
    </source>
</evidence>
<comment type="pathway">
    <text evidence="1 7">Cell wall biogenesis; peptidoglycan biosynthesis.</text>
</comment>
<dbReference type="SUPFAM" id="SSF141523">
    <property type="entry name" value="L,D-transpeptidase catalytic domain-like"/>
    <property type="match status" value="1"/>
</dbReference>
<reference evidence="9" key="1">
    <citation type="submission" date="2020-05" db="EMBL/GenBank/DDBJ databases">
        <title>Identification of trans-AT polyketide cluster in two marine bacteria, producers of a novel glutaramide-containing polyketide sesbanimide D and analogs.</title>
        <authorList>
            <person name="Kacar D."/>
            <person name="Rodriguez P."/>
            <person name="Canedo L."/>
            <person name="Gonzalez E."/>
            <person name="Galan B."/>
            <person name="De La Calle F."/>
            <person name="Garcia J.L."/>
        </authorList>
    </citation>
    <scope>NUCLEOTIDE SEQUENCE</scope>
    <source>
        <strain evidence="9">PHM038</strain>
    </source>
</reference>
<feature type="active site" description="Nucleophile" evidence="7">
    <location>
        <position position="151"/>
    </location>
</feature>
<keyword evidence="3" id="KW-0808">Transferase</keyword>
<dbReference type="GO" id="GO:0009252">
    <property type="term" value="P:peptidoglycan biosynthetic process"/>
    <property type="evidence" value="ECO:0007669"/>
    <property type="project" value="UniProtKB-KW"/>
</dbReference>
<keyword evidence="4 7" id="KW-0133">Cell shape</keyword>
<evidence type="ECO:0000256" key="3">
    <source>
        <dbReference type="ARBA" id="ARBA00022679"/>
    </source>
</evidence>
<dbReference type="GO" id="GO:0016740">
    <property type="term" value="F:transferase activity"/>
    <property type="evidence" value="ECO:0007669"/>
    <property type="project" value="UniProtKB-KW"/>
</dbReference>
<dbReference type="InterPro" id="IPR038063">
    <property type="entry name" value="Transpep_catalytic_dom"/>
</dbReference>
<accession>A0A926S6H5</accession>
<evidence type="ECO:0000256" key="5">
    <source>
        <dbReference type="ARBA" id="ARBA00022984"/>
    </source>
</evidence>
<evidence type="ECO:0000313" key="9">
    <source>
        <dbReference type="EMBL" id="MBD1546502.1"/>
    </source>
</evidence>
<dbReference type="GO" id="GO:0004180">
    <property type="term" value="F:carboxypeptidase activity"/>
    <property type="evidence" value="ECO:0007669"/>
    <property type="project" value="UniProtKB-ARBA"/>
</dbReference>
<evidence type="ECO:0000256" key="6">
    <source>
        <dbReference type="ARBA" id="ARBA00023316"/>
    </source>
</evidence>
<evidence type="ECO:0000259" key="8">
    <source>
        <dbReference type="PROSITE" id="PS52029"/>
    </source>
</evidence>
<dbReference type="AlphaFoldDB" id="A0A926S6H5"/>
<sequence>MKNAVQCLEVRQLPWLTTRGVLTISGITVPCALGRSGVTRAKREGDGATPAGSFELLNVYYRADRRSRPRTALPVEKLERQDGWCDDPDHPRYNRPVELPFGASHEKMWRDDRLYDIVVVLDCNMYPAVPGRGSAIFFHIAREDYTPTEGCVAVSPEHMRLILSKVQPGAVMTVSGP</sequence>